<keyword evidence="7 12" id="KW-0963">Cytoplasm</keyword>
<dbReference type="GO" id="GO:0000162">
    <property type="term" value="P:L-tryptophan biosynthetic process"/>
    <property type="evidence" value="ECO:0007669"/>
    <property type="project" value="TreeGrafter"/>
</dbReference>
<dbReference type="RefSeq" id="WP_012934997.1">
    <property type="nucleotide sequence ID" value="NC_013739.1"/>
</dbReference>
<comment type="similarity">
    <text evidence="4 12 13">Belongs to the HisA/HisF family.</text>
</comment>
<evidence type="ECO:0000256" key="10">
    <source>
        <dbReference type="ARBA" id="ARBA00023235"/>
    </source>
</evidence>
<dbReference type="Proteomes" id="UP000008229">
    <property type="component" value="Chromosome"/>
</dbReference>
<dbReference type="GO" id="GO:0003949">
    <property type="term" value="F:1-(5-phosphoribosyl)-5-[(5-phosphoribosylamino)methylideneamino]imidazole-4-carboxamide isomerase activity"/>
    <property type="evidence" value="ECO:0007669"/>
    <property type="project" value="UniProtKB-UniRule"/>
</dbReference>
<evidence type="ECO:0000256" key="13">
    <source>
        <dbReference type="RuleBase" id="RU003657"/>
    </source>
</evidence>
<dbReference type="InterPro" id="IPR023016">
    <property type="entry name" value="HisA/PriA"/>
</dbReference>
<evidence type="ECO:0000256" key="2">
    <source>
        <dbReference type="ARBA" id="ARBA00004496"/>
    </source>
</evidence>
<evidence type="ECO:0000256" key="7">
    <source>
        <dbReference type="ARBA" id="ARBA00022490"/>
    </source>
</evidence>
<feature type="active site" description="Proton donor" evidence="12">
    <location>
        <position position="129"/>
    </location>
</feature>
<dbReference type="HOGENOM" id="CLU_048577_1_1_11"/>
<dbReference type="AlphaFoldDB" id="D3F086"/>
<dbReference type="STRING" id="469383.Cwoe_3528"/>
<dbReference type="InterPro" id="IPR044524">
    <property type="entry name" value="Isoase_HisA-like"/>
</dbReference>
<evidence type="ECO:0000256" key="12">
    <source>
        <dbReference type="HAMAP-Rule" id="MF_01014"/>
    </source>
</evidence>
<dbReference type="eggNOG" id="COG0106">
    <property type="taxonomic scope" value="Bacteria"/>
</dbReference>
<dbReference type="EC" id="5.3.1.16" evidence="5 12"/>
<dbReference type="InterPro" id="IPR006062">
    <property type="entry name" value="His_biosynth"/>
</dbReference>
<dbReference type="InterPro" id="IPR006063">
    <property type="entry name" value="HisA_bact_arch"/>
</dbReference>
<dbReference type="SUPFAM" id="SSF51366">
    <property type="entry name" value="Ribulose-phoshate binding barrel"/>
    <property type="match status" value="1"/>
</dbReference>
<evidence type="ECO:0000256" key="9">
    <source>
        <dbReference type="ARBA" id="ARBA00023102"/>
    </source>
</evidence>
<dbReference type="PANTHER" id="PTHR43090">
    <property type="entry name" value="1-(5-PHOSPHORIBOSYL)-5-[(5-PHOSPHORIBOSYLAMINO)METHYLIDENEAMINO] IMIDAZOLE-4-CARBOXAMIDE ISOMERASE"/>
    <property type="match status" value="1"/>
</dbReference>
<keyword evidence="9 12" id="KW-0368">Histidine biosynthesis</keyword>
<comment type="catalytic activity">
    <reaction evidence="1 12 14">
        <text>1-(5-phospho-beta-D-ribosyl)-5-[(5-phospho-beta-D-ribosylamino)methylideneamino]imidazole-4-carboxamide = 5-[(5-phospho-1-deoxy-D-ribulos-1-ylimino)methylamino]-1-(5-phospho-beta-D-ribosyl)imidazole-4-carboxamide</text>
        <dbReference type="Rhea" id="RHEA:15469"/>
        <dbReference type="ChEBI" id="CHEBI:58435"/>
        <dbReference type="ChEBI" id="CHEBI:58525"/>
        <dbReference type="EC" id="5.3.1.16"/>
    </reaction>
</comment>
<accession>D3F086</accession>
<dbReference type="OrthoDB" id="9807749at2"/>
<evidence type="ECO:0000313" key="16">
    <source>
        <dbReference type="Proteomes" id="UP000008229"/>
    </source>
</evidence>
<evidence type="ECO:0000256" key="1">
    <source>
        <dbReference type="ARBA" id="ARBA00000901"/>
    </source>
</evidence>
<dbReference type="UniPathway" id="UPA00031">
    <property type="reaction ID" value="UER00009"/>
</dbReference>
<protein>
    <recommendedName>
        <fullName evidence="6 12">1-(5-phosphoribosyl)-5-[(5-phosphoribosylamino)methylideneamino] imidazole-4-carboxamide isomerase</fullName>
        <ecNumber evidence="5 12">5.3.1.16</ecNumber>
    </recommendedName>
    <alternativeName>
        <fullName evidence="11 12">Phosphoribosylformimino-5-aminoimidazole carboxamide ribotide isomerase</fullName>
    </alternativeName>
</protein>
<sequence length="246" mass="26189">MILYPAIDIRGGSAVRLRQGDFADETVYDADPLSAARAWVEGGARWLHVVDLDGARDGRPANLEHLRRIAGELGVPVEFGGGLRSRASVDAAIEAGAERVILGTAAFADVDFLDDVVAAYGERVVVSVDVRGGKVASAGWKEQTEMEAAAVIDHLQRRGVRKLVYSNIERDGMLTGPDLDEVRRVAESVRGSFIYSGGIGSLDHLAALASLRQVNLNGVIVGKALYERKFTVGDALTALKPPKAAA</sequence>
<reference evidence="15 16" key="1">
    <citation type="journal article" date="2010" name="Stand. Genomic Sci.">
        <title>Complete genome sequence of Conexibacter woesei type strain (ID131577).</title>
        <authorList>
            <person name="Pukall R."/>
            <person name="Lapidus A."/>
            <person name="Glavina Del Rio T."/>
            <person name="Copeland A."/>
            <person name="Tice H."/>
            <person name="Cheng J.-F."/>
            <person name="Lucas S."/>
            <person name="Chen F."/>
            <person name="Nolan M."/>
            <person name="Bruce D."/>
            <person name="Goodwin L."/>
            <person name="Pitluck S."/>
            <person name="Mavromatis K."/>
            <person name="Ivanova N."/>
            <person name="Ovchinnikova G."/>
            <person name="Pati A."/>
            <person name="Chen A."/>
            <person name="Palaniappan K."/>
            <person name="Land M."/>
            <person name="Hauser L."/>
            <person name="Chang Y.-J."/>
            <person name="Jeffries C.D."/>
            <person name="Chain P."/>
            <person name="Meincke L."/>
            <person name="Sims D."/>
            <person name="Brettin T."/>
            <person name="Detter J.C."/>
            <person name="Rohde M."/>
            <person name="Goeker M."/>
            <person name="Bristow J."/>
            <person name="Eisen J.A."/>
            <person name="Markowitz V."/>
            <person name="Kyrpides N.C."/>
            <person name="Klenk H.-P."/>
            <person name="Hugenholtz P."/>
        </authorList>
    </citation>
    <scope>NUCLEOTIDE SEQUENCE [LARGE SCALE GENOMIC DNA]</scope>
    <source>
        <strain evidence="16">DSM 14684 / CIP 108061 / JCM 11494 / NBRC 100937 / ID131577</strain>
    </source>
</reference>
<name>D3F086_CONWI</name>
<evidence type="ECO:0000256" key="4">
    <source>
        <dbReference type="ARBA" id="ARBA00009667"/>
    </source>
</evidence>
<dbReference type="CDD" id="cd04732">
    <property type="entry name" value="HisA"/>
    <property type="match status" value="1"/>
</dbReference>
<dbReference type="InterPro" id="IPR013785">
    <property type="entry name" value="Aldolase_TIM"/>
</dbReference>
<evidence type="ECO:0000313" key="15">
    <source>
        <dbReference type="EMBL" id="ADB51946.1"/>
    </source>
</evidence>
<keyword evidence="10 12" id="KW-0413">Isomerase</keyword>
<organism evidence="15 16">
    <name type="scientific">Conexibacter woesei (strain DSM 14684 / CCUG 47730 / CIP 108061 / JCM 11494 / NBRC 100937 / ID131577)</name>
    <dbReference type="NCBI Taxonomy" id="469383"/>
    <lineage>
        <taxon>Bacteria</taxon>
        <taxon>Bacillati</taxon>
        <taxon>Actinomycetota</taxon>
        <taxon>Thermoleophilia</taxon>
        <taxon>Solirubrobacterales</taxon>
        <taxon>Conexibacteraceae</taxon>
        <taxon>Conexibacter</taxon>
    </lineage>
</organism>
<dbReference type="EMBL" id="CP001854">
    <property type="protein sequence ID" value="ADB51946.1"/>
    <property type="molecule type" value="Genomic_DNA"/>
</dbReference>
<evidence type="ECO:0000256" key="6">
    <source>
        <dbReference type="ARBA" id="ARBA00018464"/>
    </source>
</evidence>
<keyword evidence="16" id="KW-1185">Reference proteome</keyword>
<gene>
    <name evidence="12" type="primary">hisA</name>
    <name evidence="15" type="ordered locus">Cwoe_3528</name>
</gene>
<dbReference type="FunFam" id="3.20.20.70:FF:000009">
    <property type="entry name" value="1-(5-phosphoribosyl)-5-[(5-phosphoribosylamino)methylideneamino] imidazole-4-carboxamide isomerase"/>
    <property type="match status" value="1"/>
</dbReference>
<comment type="subcellular location">
    <subcellularLocation>
        <location evidence="2 12 14">Cytoplasm</location>
    </subcellularLocation>
</comment>
<comment type="pathway">
    <text evidence="3 12 14">Amino-acid biosynthesis; L-histidine biosynthesis; L-histidine from 5-phospho-alpha-D-ribose 1-diphosphate: step 4/9.</text>
</comment>
<dbReference type="NCBIfam" id="TIGR00007">
    <property type="entry name" value="1-(5-phosphoribosyl)-5-[(5-phosphoribosylamino)methylideneamino]imidazole-4-carboxamide isomerase"/>
    <property type="match status" value="1"/>
</dbReference>
<dbReference type="InterPro" id="IPR011060">
    <property type="entry name" value="RibuloseP-bd_barrel"/>
</dbReference>
<evidence type="ECO:0000256" key="8">
    <source>
        <dbReference type="ARBA" id="ARBA00022605"/>
    </source>
</evidence>
<evidence type="ECO:0000256" key="11">
    <source>
        <dbReference type="ARBA" id="ARBA00030547"/>
    </source>
</evidence>
<keyword evidence="8 12" id="KW-0028">Amino-acid biosynthesis</keyword>
<evidence type="ECO:0000256" key="3">
    <source>
        <dbReference type="ARBA" id="ARBA00005133"/>
    </source>
</evidence>
<feature type="active site" description="Proton acceptor" evidence="12">
    <location>
        <position position="8"/>
    </location>
</feature>
<dbReference type="HAMAP" id="MF_01014">
    <property type="entry name" value="HisA"/>
    <property type="match status" value="1"/>
</dbReference>
<proteinExistence type="inferred from homology"/>
<dbReference type="GO" id="GO:0005737">
    <property type="term" value="C:cytoplasm"/>
    <property type="evidence" value="ECO:0007669"/>
    <property type="project" value="UniProtKB-SubCell"/>
</dbReference>
<dbReference type="KEGG" id="cwo:Cwoe_3528"/>
<dbReference type="Gene3D" id="3.20.20.70">
    <property type="entry name" value="Aldolase class I"/>
    <property type="match status" value="1"/>
</dbReference>
<dbReference type="PANTHER" id="PTHR43090:SF2">
    <property type="entry name" value="1-(5-PHOSPHORIBOSYL)-5-[(5-PHOSPHORIBOSYLAMINO)METHYLIDENEAMINO] IMIDAZOLE-4-CARBOXAMIDE ISOMERASE"/>
    <property type="match status" value="1"/>
</dbReference>
<dbReference type="Pfam" id="PF00977">
    <property type="entry name" value="His_biosynth"/>
    <property type="match status" value="1"/>
</dbReference>
<evidence type="ECO:0000256" key="5">
    <source>
        <dbReference type="ARBA" id="ARBA00012550"/>
    </source>
</evidence>
<dbReference type="GO" id="GO:0000105">
    <property type="term" value="P:L-histidine biosynthetic process"/>
    <property type="evidence" value="ECO:0007669"/>
    <property type="project" value="UniProtKB-UniRule"/>
</dbReference>
<reference evidence="16" key="2">
    <citation type="submission" date="2010-01" db="EMBL/GenBank/DDBJ databases">
        <title>The complete genome of Conexibacter woesei DSM 14684.</title>
        <authorList>
            <consortium name="US DOE Joint Genome Institute (JGI-PGF)"/>
            <person name="Lucas S."/>
            <person name="Copeland A."/>
            <person name="Lapidus A."/>
            <person name="Glavina del Rio T."/>
            <person name="Dalin E."/>
            <person name="Tice H."/>
            <person name="Bruce D."/>
            <person name="Goodwin L."/>
            <person name="Pitluck S."/>
            <person name="Kyrpides N."/>
            <person name="Mavromatis K."/>
            <person name="Ivanova N."/>
            <person name="Mikhailova N."/>
            <person name="Chertkov O."/>
            <person name="Brettin T."/>
            <person name="Detter J.C."/>
            <person name="Han C."/>
            <person name="Larimer F."/>
            <person name="Land M."/>
            <person name="Hauser L."/>
            <person name="Markowitz V."/>
            <person name="Cheng J.-F."/>
            <person name="Hugenholtz P."/>
            <person name="Woyke T."/>
            <person name="Wu D."/>
            <person name="Pukall R."/>
            <person name="Steenblock K."/>
            <person name="Schneider S."/>
            <person name="Klenk H.-P."/>
            <person name="Eisen J.A."/>
        </authorList>
    </citation>
    <scope>NUCLEOTIDE SEQUENCE [LARGE SCALE GENOMIC DNA]</scope>
    <source>
        <strain evidence="16">DSM 14684 / CIP 108061 / JCM 11494 / NBRC 100937 / ID131577</strain>
    </source>
</reference>
<evidence type="ECO:0000256" key="14">
    <source>
        <dbReference type="RuleBase" id="RU003658"/>
    </source>
</evidence>